<dbReference type="PANTHER" id="PTHR40278">
    <property type="entry name" value="DNA UTILIZATION PROTEIN HOFN"/>
    <property type="match status" value="1"/>
</dbReference>
<dbReference type="AlphaFoldDB" id="A0A6M4HD46"/>
<dbReference type="SUPFAM" id="SSF53067">
    <property type="entry name" value="Actin-like ATPase domain"/>
    <property type="match status" value="1"/>
</dbReference>
<dbReference type="Proteomes" id="UP000503096">
    <property type="component" value="Chromosome"/>
</dbReference>
<dbReference type="RefSeq" id="WP_171164605.1">
    <property type="nucleotide sequence ID" value="NZ_CP053073.1"/>
</dbReference>
<evidence type="ECO:0000256" key="1">
    <source>
        <dbReference type="SAM" id="Phobius"/>
    </source>
</evidence>
<keyword evidence="1" id="KW-0472">Membrane</keyword>
<keyword evidence="1" id="KW-1133">Transmembrane helix</keyword>
<dbReference type="Gene3D" id="3.30.1490.300">
    <property type="match status" value="1"/>
</dbReference>
<dbReference type="InterPro" id="IPR043129">
    <property type="entry name" value="ATPase_NBD"/>
</dbReference>
<keyword evidence="3" id="KW-1185">Reference proteome</keyword>
<dbReference type="InterPro" id="IPR052534">
    <property type="entry name" value="Extracell_DNA_Util/SecSys_Comp"/>
</dbReference>
<accession>A0A6M4HD46</accession>
<protein>
    <recommendedName>
        <fullName evidence="4">General secretion pathway protein L</fullName>
    </recommendedName>
</protein>
<evidence type="ECO:0000313" key="2">
    <source>
        <dbReference type="EMBL" id="QJR16474.1"/>
    </source>
</evidence>
<reference evidence="2 3" key="1">
    <citation type="submission" date="2020-04" db="EMBL/GenBank/DDBJ databases">
        <title>Usitatibacter rugosus gen. nov., sp. nov. and Usitatibacter palustris sp. nov., novel members of Usitatibacteraceae fam. nov. within the order Nitrosomonadales isolated from soil.</title>
        <authorList>
            <person name="Huber K.J."/>
            <person name="Neumann-Schaal M."/>
            <person name="Geppert A."/>
            <person name="Luckner M."/>
            <person name="Wanner G."/>
            <person name="Overmann J."/>
        </authorList>
    </citation>
    <scope>NUCLEOTIDE SEQUENCE [LARGE SCALE GENOMIC DNA]</scope>
    <source>
        <strain evidence="2 3">Swamp67</strain>
    </source>
</reference>
<dbReference type="Gene3D" id="3.30.420.40">
    <property type="match status" value="1"/>
</dbReference>
<feature type="transmembrane region" description="Helical" evidence="1">
    <location>
        <begin position="224"/>
        <end position="243"/>
    </location>
</feature>
<evidence type="ECO:0000313" key="3">
    <source>
        <dbReference type="Proteomes" id="UP000503096"/>
    </source>
</evidence>
<proteinExistence type="predicted"/>
<keyword evidence="1" id="KW-0812">Transmembrane</keyword>
<sequence>MATPAEFATARAQPAWQQRALAFWRWWSGELEQWARAKLGGLPGMARAPLISVQGDDLVIIEARASGIAETSRSPLGSLDPEGRRLALRNLVAGTGENENRVRLCLAREQSLLRRVSLPLATEENLERVLAFEMDRLTPFRAEEVYFDHRVASRDPATGKVHLDLGVARRDVVDPEVARLGDWGANVVGVVLLDDVGRSSTPLDLLPVGQRGKRGGSYVRNIRIAAAVVALLLLATALIVPLYQKRERVVALNPLVTKARAEAEATDRLSKELEKLVADYNFLLTKKHTGQPSLAIIEDLTNLLPDNTWVQQLDLRPAGKVREVQISGETTSSSKLIEILEQSKRLQNSAPRGAFTRGSQPGTERFMIAAEVRPRPLPEPVPAK</sequence>
<dbReference type="InParanoid" id="A0A6M4HD46"/>
<name>A0A6M4HD46_9PROT</name>
<organism evidence="2 3">
    <name type="scientific">Usitatibacter palustris</name>
    <dbReference type="NCBI Taxonomy" id="2732487"/>
    <lineage>
        <taxon>Bacteria</taxon>
        <taxon>Pseudomonadati</taxon>
        <taxon>Pseudomonadota</taxon>
        <taxon>Betaproteobacteria</taxon>
        <taxon>Nitrosomonadales</taxon>
        <taxon>Usitatibacteraceae</taxon>
        <taxon>Usitatibacter</taxon>
    </lineage>
</organism>
<gene>
    <name evidence="2" type="ORF">DSM104440_03309</name>
</gene>
<dbReference type="PANTHER" id="PTHR40278:SF1">
    <property type="entry name" value="DNA UTILIZATION PROTEIN HOFN"/>
    <property type="match status" value="1"/>
</dbReference>
<dbReference type="EMBL" id="CP053073">
    <property type="protein sequence ID" value="QJR16474.1"/>
    <property type="molecule type" value="Genomic_DNA"/>
</dbReference>
<dbReference type="KEGG" id="upl:DSM104440_03309"/>
<evidence type="ECO:0008006" key="4">
    <source>
        <dbReference type="Google" id="ProtNLM"/>
    </source>
</evidence>